<dbReference type="InterPro" id="IPR006450">
    <property type="entry name" value="Phage_HK97_gp6-like"/>
</dbReference>
<protein>
    <submittedName>
        <fullName evidence="1">Head-tail connector protein</fullName>
    </submittedName>
</protein>
<evidence type="ECO:0000313" key="2">
    <source>
        <dbReference type="Proteomes" id="UP001491552"/>
    </source>
</evidence>
<sequence length="46" mass="5218">MDELLSKVKANLILEHTADDTLLKSYITAAVSYAESYQHIPEGFYK</sequence>
<organism evidence="1 2">
    <name type="scientific">Faecousia intestinalis</name>
    <dbReference type="NCBI Taxonomy" id="3133167"/>
    <lineage>
        <taxon>Bacteria</taxon>
        <taxon>Bacillati</taxon>
        <taxon>Bacillota</taxon>
        <taxon>Clostridia</taxon>
        <taxon>Eubacteriales</taxon>
        <taxon>Oscillospiraceae</taxon>
        <taxon>Faecousia</taxon>
    </lineage>
</organism>
<dbReference type="RefSeq" id="WP_349134376.1">
    <property type="nucleotide sequence ID" value="NZ_JBBMFF010000017.1"/>
</dbReference>
<keyword evidence="2" id="KW-1185">Reference proteome</keyword>
<comment type="caution">
    <text evidence="1">The sequence shown here is derived from an EMBL/GenBank/DDBJ whole genome shotgun (WGS) entry which is preliminary data.</text>
</comment>
<feature type="non-terminal residue" evidence="1">
    <location>
        <position position="46"/>
    </location>
</feature>
<reference evidence="1 2" key="1">
    <citation type="submission" date="2024-03" db="EMBL/GenBank/DDBJ databases">
        <title>Human intestinal bacterial collection.</title>
        <authorList>
            <person name="Pauvert C."/>
            <person name="Hitch T.C.A."/>
            <person name="Clavel T."/>
        </authorList>
    </citation>
    <scope>NUCLEOTIDE SEQUENCE [LARGE SCALE GENOMIC DNA]</scope>
    <source>
        <strain evidence="1 2">CLA-AA-H192</strain>
    </source>
</reference>
<dbReference type="Pfam" id="PF05135">
    <property type="entry name" value="Phage_connect_1"/>
    <property type="match status" value="1"/>
</dbReference>
<gene>
    <name evidence="1" type="ORF">WMO66_00120</name>
</gene>
<name>A0ABV1G2M9_9FIRM</name>
<dbReference type="EMBL" id="JBBMFF010000017">
    <property type="protein sequence ID" value="MEQ2509660.1"/>
    <property type="molecule type" value="Genomic_DNA"/>
</dbReference>
<dbReference type="Proteomes" id="UP001491552">
    <property type="component" value="Unassembled WGS sequence"/>
</dbReference>
<accession>A0ABV1G2M9</accession>
<dbReference type="CDD" id="cd08054">
    <property type="entry name" value="gp6"/>
    <property type="match status" value="1"/>
</dbReference>
<proteinExistence type="predicted"/>
<dbReference type="InterPro" id="IPR021146">
    <property type="entry name" value="Phage_gp6-like_head-tail"/>
</dbReference>
<dbReference type="NCBIfam" id="TIGR01560">
    <property type="entry name" value="put_DNA_pack"/>
    <property type="match status" value="1"/>
</dbReference>
<dbReference type="Gene3D" id="1.10.3230.30">
    <property type="entry name" value="Phage gp6-like head-tail connector protein"/>
    <property type="match status" value="1"/>
</dbReference>
<evidence type="ECO:0000313" key="1">
    <source>
        <dbReference type="EMBL" id="MEQ2509660.1"/>
    </source>
</evidence>